<evidence type="ECO:0000256" key="2">
    <source>
        <dbReference type="ARBA" id="ARBA00008170"/>
    </source>
</evidence>
<dbReference type="Proteomes" id="UP000006310">
    <property type="component" value="Chromosome 1"/>
</dbReference>
<feature type="transmembrane region" description="Helical" evidence="8">
    <location>
        <begin position="104"/>
        <end position="125"/>
    </location>
</feature>
<keyword evidence="6 8" id="KW-0472">Membrane</keyword>
<feature type="region of interest" description="Disordered" evidence="7">
    <location>
        <begin position="287"/>
        <end position="314"/>
    </location>
</feature>
<evidence type="ECO:0000313" key="11">
    <source>
        <dbReference type="Proteomes" id="UP000006310"/>
    </source>
</evidence>
<dbReference type="Pfam" id="PF01699">
    <property type="entry name" value="Na_Ca_ex"/>
    <property type="match status" value="2"/>
</dbReference>
<dbReference type="GO" id="GO:0016020">
    <property type="term" value="C:membrane"/>
    <property type="evidence" value="ECO:0007669"/>
    <property type="project" value="UniProtKB-SubCell"/>
</dbReference>
<dbReference type="HOGENOM" id="CLU_004979_2_1_1"/>
<feature type="transmembrane region" description="Helical" evidence="8">
    <location>
        <begin position="550"/>
        <end position="575"/>
    </location>
</feature>
<feature type="transmembrane region" description="Helical" evidence="8">
    <location>
        <begin position="622"/>
        <end position="640"/>
    </location>
</feature>
<dbReference type="GO" id="GO:0005783">
    <property type="term" value="C:endoplasmic reticulum"/>
    <property type="evidence" value="ECO:0007669"/>
    <property type="project" value="EnsemblFungi"/>
</dbReference>
<feature type="transmembrane region" description="Helical" evidence="8">
    <location>
        <begin position="38"/>
        <end position="58"/>
    </location>
</feature>
<evidence type="ECO:0000256" key="5">
    <source>
        <dbReference type="ARBA" id="ARBA00022989"/>
    </source>
</evidence>
<dbReference type="OMA" id="AANYFCS"/>
<dbReference type="eggNOG" id="KOG2399">
    <property type="taxonomic scope" value="Eukaryota"/>
</dbReference>
<dbReference type="GO" id="GO:0005794">
    <property type="term" value="C:Golgi apparatus"/>
    <property type="evidence" value="ECO:0007669"/>
    <property type="project" value="EnsemblFungi"/>
</dbReference>
<dbReference type="STRING" id="1071383.J7S3D3"/>
<feature type="transmembrane region" description="Helical" evidence="8">
    <location>
        <begin position="596"/>
        <end position="616"/>
    </location>
</feature>
<dbReference type="InterPro" id="IPR051359">
    <property type="entry name" value="CaCA_antiporter"/>
</dbReference>
<comment type="subcellular location">
    <subcellularLocation>
        <location evidence="1">Membrane</location>
        <topology evidence="1">Multi-pass membrane protein</topology>
    </subcellularLocation>
</comment>
<dbReference type="GO" id="GO:0006874">
    <property type="term" value="P:intracellular calcium ion homeostasis"/>
    <property type="evidence" value="ECO:0007669"/>
    <property type="project" value="TreeGrafter"/>
</dbReference>
<dbReference type="RefSeq" id="XP_022462177.1">
    <property type="nucleotide sequence ID" value="XM_022606675.1"/>
</dbReference>
<dbReference type="AlphaFoldDB" id="J7S3D3"/>
<reference evidence="10 11" key="1">
    <citation type="journal article" date="2011" name="Proc. Natl. Acad. Sci. U.S.A.">
        <title>Evolutionary erosion of yeast sex chromosomes by mating-type switching accidents.</title>
        <authorList>
            <person name="Gordon J.L."/>
            <person name="Armisen D."/>
            <person name="Proux-Wera E."/>
            <person name="Oheigeartaigh S.S."/>
            <person name="Byrne K.P."/>
            <person name="Wolfe K.H."/>
        </authorList>
    </citation>
    <scope>NUCLEOTIDE SEQUENCE [LARGE SCALE GENOMIC DNA]</scope>
    <source>
        <strain evidence="11">ATCC MYA-139 / BCRC 22969 / CBS 8797 / CCRC 22969 / KCTC 17520 / NBRC 10181 / NCYC 3082</strain>
    </source>
</reference>
<evidence type="ECO:0000256" key="7">
    <source>
        <dbReference type="SAM" id="MobiDB-lite"/>
    </source>
</evidence>
<dbReference type="GO" id="GO:0008324">
    <property type="term" value="F:monoatomic cation transmembrane transporter activity"/>
    <property type="evidence" value="ECO:0007669"/>
    <property type="project" value="TreeGrafter"/>
</dbReference>
<dbReference type="KEGG" id="kng:KNAG_0A02420"/>
<evidence type="ECO:0000313" key="10">
    <source>
        <dbReference type="EMBL" id="CCK67931.1"/>
    </source>
</evidence>
<sequence length="641" mass="70127">MNCVLRRWAVVCFYAINVSSMVHFFISGSQCTWHQWFTRPLVLLVSFVTLGLITSDFLTPSLSVISNEILHVSDRVAGLTLLSLGNDIPEITTTYQSMSLGVPLLALGELLGGVLFLLTVVIGLMGMIHPIHFTLSGCEEEESILRYRGLACDRANYVHDLIMFTIMILMFMGTILCNGALTRMNCLFFIGLYLTYMAYLVLYYKDCSTVGTHTRAAEATPTDSVAALPVTDNIMRFDEGELSRRLLIRDGIRECMLANYRNGWTKMTLAGYLDIWRNEQLFEDDYEGDEEMSRPSSKYGALQRSSSLQDEGTTATGAMRFPTAVSRQSISFERLPTFGPSGVMSEVVSVQSAPRLFSPVTTGPYTSLSSVVGCVESKSTARNAYYVPEMLRCLYAVSESTSSAWEYLLIVITAPVSIVLGMLIPSSGQGSRTGTFLTGIQACVSPLVAWCLVIESVVLNWGVCLFMFATLCVCLVNRGAPYRMVCAYEFATSVSLISATVRAVVGILRLWSREFSIRESILGATVFAWGGSIGDLVANLTFVKIGVVEIALGACFGSPLLSLLFGVGVDGLVLMARENWQRIDIAVDASLKVTSLGVLCSLLVFLVVVPLNGWVIDWKVSAVLFTVYTGVTCANVYLGCL</sequence>
<protein>
    <recommendedName>
        <fullName evidence="9">Sodium/calcium exchanger membrane region domain-containing protein</fullName>
    </recommendedName>
</protein>
<feature type="transmembrane region" description="Helical" evidence="8">
    <location>
        <begin position="6"/>
        <end position="26"/>
    </location>
</feature>
<proteinExistence type="inferred from homology"/>
<dbReference type="Gene3D" id="1.20.1420.30">
    <property type="entry name" value="NCX, central ion-binding region"/>
    <property type="match status" value="2"/>
</dbReference>
<feature type="domain" description="Sodium/calcium exchanger membrane region" evidence="9">
    <location>
        <begin position="490"/>
        <end position="633"/>
    </location>
</feature>
<feature type="transmembrane region" description="Helical" evidence="8">
    <location>
        <begin position="436"/>
        <end position="453"/>
    </location>
</feature>
<feature type="transmembrane region" description="Helical" evidence="8">
    <location>
        <begin position="520"/>
        <end position="538"/>
    </location>
</feature>
<dbReference type="GeneID" id="34523566"/>
<evidence type="ECO:0000256" key="4">
    <source>
        <dbReference type="ARBA" id="ARBA00022692"/>
    </source>
</evidence>
<feature type="compositionally biased region" description="Polar residues" evidence="7">
    <location>
        <begin position="303"/>
        <end position="314"/>
    </location>
</feature>
<name>J7S3D3_HUIN7</name>
<gene>
    <name evidence="10" type="primary">KNAG0A02420</name>
    <name evidence="10" type="ordered locus">KNAG_0A02420</name>
</gene>
<keyword evidence="11" id="KW-1185">Reference proteome</keyword>
<evidence type="ECO:0000256" key="8">
    <source>
        <dbReference type="SAM" id="Phobius"/>
    </source>
</evidence>
<organism evidence="10 11">
    <name type="scientific">Huiozyma naganishii (strain ATCC MYA-139 / BCRC 22969 / CBS 8797 / KCTC 17520 / NBRC 10181 / NCYC 3082 / Yp74L-3)</name>
    <name type="common">Yeast</name>
    <name type="synonym">Kazachstania naganishii</name>
    <dbReference type="NCBI Taxonomy" id="1071383"/>
    <lineage>
        <taxon>Eukaryota</taxon>
        <taxon>Fungi</taxon>
        <taxon>Dikarya</taxon>
        <taxon>Ascomycota</taxon>
        <taxon>Saccharomycotina</taxon>
        <taxon>Saccharomycetes</taxon>
        <taxon>Saccharomycetales</taxon>
        <taxon>Saccharomycetaceae</taxon>
        <taxon>Huiozyma</taxon>
    </lineage>
</organism>
<dbReference type="InterPro" id="IPR004837">
    <property type="entry name" value="NaCa_Exmemb"/>
</dbReference>
<evidence type="ECO:0000256" key="3">
    <source>
        <dbReference type="ARBA" id="ARBA00022448"/>
    </source>
</evidence>
<comment type="similarity">
    <text evidence="2">Belongs to the Ca(2+):cation antiporter (CaCA) (TC 2.A.19) family.</text>
</comment>
<reference evidence="11" key="2">
    <citation type="submission" date="2012-08" db="EMBL/GenBank/DDBJ databases">
        <title>Genome sequence of Kazachstania naganishii.</title>
        <authorList>
            <person name="Gordon J.L."/>
            <person name="Armisen D."/>
            <person name="Proux-Wera E."/>
            <person name="OhEigeartaigh S.S."/>
            <person name="Byrne K.P."/>
            <person name="Wolfe K.H."/>
        </authorList>
    </citation>
    <scope>NUCLEOTIDE SEQUENCE [LARGE SCALE GENOMIC DNA]</scope>
    <source>
        <strain evidence="11">ATCC MYA-139 / BCRC 22969 / CBS 8797 / CCRC 22969 / KCTC 17520 / NBRC 10181 / NCYC 3082</strain>
    </source>
</reference>
<dbReference type="EMBL" id="HE978314">
    <property type="protein sequence ID" value="CCK67931.1"/>
    <property type="molecule type" value="Genomic_DNA"/>
</dbReference>
<keyword evidence="4 8" id="KW-0812">Transmembrane</keyword>
<accession>J7S3D3</accession>
<evidence type="ECO:0000256" key="1">
    <source>
        <dbReference type="ARBA" id="ARBA00004141"/>
    </source>
</evidence>
<feature type="transmembrane region" description="Helical" evidence="8">
    <location>
        <begin position="404"/>
        <end position="424"/>
    </location>
</feature>
<keyword evidence="5 8" id="KW-1133">Transmembrane helix</keyword>
<keyword evidence="3" id="KW-0813">Transport</keyword>
<evidence type="ECO:0000259" key="9">
    <source>
        <dbReference type="Pfam" id="PF01699"/>
    </source>
</evidence>
<dbReference type="OrthoDB" id="407410at2759"/>
<dbReference type="InterPro" id="IPR044880">
    <property type="entry name" value="NCX_ion-bd_dom_sf"/>
</dbReference>
<feature type="transmembrane region" description="Helical" evidence="8">
    <location>
        <begin position="187"/>
        <end position="204"/>
    </location>
</feature>
<dbReference type="GO" id="GO:0097720">
    <property type="term" value="P:calcineurin-mediated signaling"/>
    <property type="evidence" value="ECO:0007669"/>
    <property type="project" value="EnsemblFungi"/>
</dbReference>
<feature type="domain" description="Sodium/calcium exchanger membrane region" evidence="9">
    <location>
        <begin position="41"/>
        <end position="201"/>
    </location>
</feature>
<dbReference type="PANTHER" id="PTHR12266:SF0">
    <property type="entry name" value="MITOCHONDRIAL SODIUM_CALCIUM EXCHANGER PROTEIN"/>
    <property type="match status" value="1"/>
</dbReference>
<feature type="transmembrane region" description="Helical" evidence="8">
    <location>
        <begin position="161"/>
        <end position="181"/>
    </location>
</feature>
<feature type="transmembrane region" description="Helical" evidence="8">
    <location>
        <begin position="458"/>
        <end position="478"/>
    </location>
</feature>
<evidence type="ECO:0000256" key="6">
    <source>
        <dbReference type="ARBA" id="ARBA00023136"/>
    </source>
</evidence>
<dbReference type="PANTHER" id="PTHR12266">
    <property type="entry name" value="NA+/CA2+ K+ INDEPENDENT EXCHANGER"/>
    <property type="match status" value="1"/>
</dbReference>
<feature type="transmembrane region" description="Helical" evidence="8">
    <location>
        <begin position="490"/>
        <end position="508"/>
    </location>
</feature>